<evidence type="ECO:0000256" key="10">
    <source>
        <dbReference type="ARBA" id="ARBA00023136"/>
    </source>
</evidence>
<dbReference type="InterPro" id="IPR005467">
    <property type="entry name" value="His_kinase_dom"/>
</dbReference>
<dbReference type="CDD" id="cd06225">
    <property type="entry name" value="HAMP"/>
    <property type="match status" value="1"/>
</dbReference>
<keyword evidence="7" id="KW-0418">Kinase</keyword>
<dbReference type="InterPro" id="IPR003661">
    <property type="entry name" value="HisK_dim/P_dom"/>
</dbReference>
<dbReference type="InterPro" id="IPR003660">
    <property type="entry name" value="HAMP_dom"/>
</dbReference>
<dbReference type="CDD" id="cd00075">
    <property type="entry name" value="HATPase"/>
    <property type="match status" value="1"/>
</dbReference>
<evidence type="ECO:0000256" key="12">
    <source>
        <dbReference type="SAM" id="Phobius"/>
    </source>
</evidence>
<evidence type="ECO:0000259" key="13">
    <source>
        <dbReference type="PROSITE" id="PS50109"/>
    </source>
</evidence>
<dbReference type="PANTHER" id="PTHR45436">
    <property type="entry name" value="SENSOR HISTIDINE KINASE YKOH"/>
    <property type="match status" value="1"/>
</dbReference>
<dbReference type="AlphaFoldDB" id="A0A8J3U783"/>
<evidence type="ECO:0000313" key="16">
    <source>
        <dbReference type="Proteomes" id="UP000622547"/>
    </source>
</evidence>
<feature type="compositionally biased region" description="Pro residues" evidence="11">
    <location>
        <begin position="61"/>
        <end position="74"/>
    </location>
</feature>
<dbReference type="Gene3D" id="3.30.565.10">
    <property type="entry name" value="Histidine kinase-like ATPase, C-terminal domain"/>
    <property type="match status" value="1"/>
</dbReference>
<dbReference type="InterPro" id="IPR050428">
    <property type="entry name" value="TCS_sensor_his_kinase"/>
</dbReference>
<dbReference type="InterPro" id="IPR036097">
    <property type="entry name" value="HisK_dim/P_sf"/>
</dbReference>
<keyword evidence="4" id="KW-0597">Phosphoprotein</keyword>
<dbReference type="GO" id="GO:0005886">
    <property type="term" value="C:plasma membrane"/>
    <property type="evidence" value="ECO:0007669"/>
    <property type="project" value="UniProtKB-SubCell"/>
</dbReference>
<dbReference type="Gene3D" id="1.10.287.130">
    <property type="match status" value="1"/>
</dbReference>
<organism evidence="15 16">
    <name type="scientific">Planotetraspora phitsanulokensis</name>
    <dbReference type="NCBI Taxonomy" id="575192"/>
    <lineage>
        <taxon>Bacteria</taxon>
        <taxon>Bacillati</taxon>
        <taxon>Actinomycetota</taxon>
        <taxon>Actinomycetes</taxon>
        <taxon>Streptosporangiales</taxon>
        <taxon>Streptosporangiaceae</taxon>
        <taxon>Planotetraspora</taxon>
    </lineage>
</organism>
<dbReference type="SUPFAM" id="SSF47384">
    <property type="entry name" value="Homodimeric domain of signal transducing histidine kinase"/>
    <property type="match status" value="1"/>
</dbReference>
<evidence type="ECO:0000259" key="14">
    <source>
        <dbReference type="PROSITE" id="PS50885"/>
    </source>
</evidence>
<feature type="transmembrane region" description="Helical" evidence="12">
    <location>
        <begin position="170"/>
        <end position="193"/>
    </location>
</feature>
<evidence type="ECO:0000256" key="4">
    <source>
        <dbReference type="ARBA" id="ARBA00022553"/>
    </source>
</evidence>
<dbReference type="EC" id="2.7.13.3" evidence="3"/>
<proteinExistence type="predicted"/>
<dbReference type="PROSITE" id="PS50109">
    <property type="entry name" value="HIS_KIN"/>
    <property type="match status" value="1"/>
</dbReference>
<dbReference type="Pfam" id="PF02518">
    <property type="entry name" value="HATPase_c"/>
    <property type="match status" value="1"/>
</dbReference>
<feature type="compositionally biased region" description="Basic and acidic residues" evidence="11">
    <location>
        <begin position="14"/>
        <end position="25"/>
    </location>
</feature>
<protein>
    <recommendedName>
        <fullName evidence="3">histidine kinase</fullName>
        <ecNumber evidence="3">2.7.13.3</ecNumber>
    </recommendedName>
</protein>
<dbReference type="Proteomes" id="UP000622547">
    <property type="component" value="Unassembled WGS sequence"/>
</dbReference>
<evidence type="ECO:0000256" key="7">
    <source>
        <dbReference type="ARBA" id="ARBA00022777"/>
    </source>
</evidence>
<reference evidence="15 16" key="1">
    <citation type="submission" date="2021-01" db="EMBL/GenBank/DDBJ databases">
        <title>Whole genome shotgun sequence of Planotetraspora phitsanulokensis NBRC 104273.</title>
        <authorList>
            <person name="Komaki H."/>
            <person name="Tamura T."/>
        </authorList>
    </citation>
    <scope>NUCLEOTIDE SEQUENCE [LARGE SCALE GENOMIC DNA]</scope>
    <source>
        <strain evidence="15 16">NBRC 104273</strain>
    </source>
</reference>
<keyword evidence="10 12" id="KW-0472">Membrane</keyword>
<comment type="caution">
    <text evidence="15">The sequence shown here is derived from an EMBL/GenBank/DDBJ whole genome shotgun (WGS) entry which is preliminary data.</text>
</comment>
<dbReference type="InterPro" id="IPR003594">
    <property type="entry name" value="HATPase_dom"/>
</dbReference>
<evidence type="ECO:0000256" key="8">
    <source>
        <dbReference type="ARBA" id="ARBA00022989"/>
    </source>
</evidence>
<keyword evidence="16" id="KW-1185">Reference proteome</keyword>
<feature type="transmembrane region" description="Helical" evidence="12">
    <location>
        <begin position="104"/>
        <end position="125"/>
    </location>
</feature>
<comment type="catalytic activity">
    <reaction evidence="1">
        <text>ATP + protein L-histidine = ADP + protein N-phospho-L-histidine.</text>
        <dbReference type="EC" id="2.7.13.3"/>
    </reaction>
</comment>
<dbReference type="PROSITE" id="PS50885">
    <property type="entry name" value="HAMP"/>
    <property type="match status" value="1"/>
</dbReference>
<gene>
    <name evidence="15" type="primary">cutS</name>
    <name evidence="15" type="ORF">Pph01_33250</name>
</gene>
<evidence type="ECO:0000256" key="9">
    <source>
        <dbReference type="ARBA" id="ARBA00023012"/>
    </source>
</evidence>
<dbReference type="SUPFAM" id="SSF55874">
    <property type="entry name" value="ATPase domain of HSP90 chaperone/DNA topoisomerase II/histidine kinase"/>
    <property type="match status" value="1"/>
</dbReference>
<dbReference type="GO" id="GO:0000155">
    <property type="term" value="F:phosphorelay sensor kinase activity"/>
    <property type="evidence" value="ECO:0007669"/>
    <property type="project" value="InterPro"/>
</dbReference>
<comment type="subcellular location">
    <subcellularLocation>
        <location evidence="2">Cell membrane</location>
    </subcellularLocation>
</comment>
<keyword evidence="6 12" id="KW-0812">Transmembrane</keyword>
<dbReference type="Pfam" id="PF00512">
    <property type="entry name" value="HisKA"/>
    <property type="match status" value="1"/>
</dbReference>
<keyword evidence="5" id="KW-0808">Transferase</keyword>
<dbReference type="InterPro" id="IPR036890">
    <property type="entry name" value="HATPase_C_sf"/>
</dbReference>
<dbReference type="SUPFAM" id="SSF158472">
    <property type="entry name" value="HAMP domain-like"/>
    <property type="match status" value="1"/>
</dbReference>
<keyword evidence="8 12" id="KW-1133">Transmembrane helix</keyword>
<evidence type="ECO:0000256" key="5">
    <source>
        <dbReference type="ARBA" id="ARBA00022679"/>
    </source>
</evidence>
<sequence length="480" mass="51013">MVSGPGEPGARPGDGSDKPGDRPGHGAENSVPTPPAGAPQAEERTEDLHVGPARRASRGQAPPPSGPPAWDGPPPLVAHPVKVSLLDQVKALSDRMSIRWRLTLTYSALFFAAGALLLLVMYVLVRPVLNSALKVYLTVPGDTPQWLIDYWGQEITYRNASVSDAVLGALITRGLLALLGVGIIAVILGYVVADRALRPIKQMTATARKLSETSLAHERIDLTGPDDELKELADTFDAMLIRLNAAFDAQRRFVDNASHELRTPLAINRTVLEVALADPEASEDLKVLGRTLLGTTARNERLIEGLLLLARSDRELSVRKPVDIQEVARTAIDQLAPFAEEEEIAVEYDLHPALTTGDPVLLERCVSNLIENGIKHNAGPSGKVWVRTGIVGGGAVVQIANTGPHVPAYEVDSLFEPFRRLNADRIQSAKGAGLGLSIVRAIVRAHGGSVSAVPRDGGGLVMTVRLSGVGVTAGGAQSAR</sequence>
<accession>A0A8J3U783</accession>
<dbReference type="Gene3D" id="6.10.340.10">
    <property type="match status" value="1"/>
</dbReference>
<dbReference type="CDD" id="cd00082">
    <property type="entry name" value="HisKA"/>
    <property type="match status" value="1"/>
</dbReference>
<dbReference type="RefSeq" id="WP_204073957.1">
    <property type="nucleotide sequence ID" value="NZ_BAABHI010000009.1"/>
</dbReference>
<evidence type="ECO:0000256" key="1">
    <source>
        <dbReference type="ARBA" id="ARBA00000085"/>
    </source>
</evidence>
<evidence type="ECO:0000313" key="15">
    <source>
        <dbReference type="EMBL" id="GII38322.1"/>
    </source>
</evidence>
<evidence type="ECO:0000256" key="11">
    <source>
        <dbReference type="SAM" id="MobiDB-lite"/>
    </source>
</evidence>
<dbReference type="InterPro" id="IPR004358">
    <property type="entry name" value="Sig_transdc_His_kin-like_C"/>
</dbReference>
<keyword evidence="9" id="KW-0902">Two-component regulatory system</keyword>
<evidence type="ECO:0000256" key="2">
    <source>
        <dbReference type="ARBA" id="ARBA00004236"/>
    </source>
</evidence>
<evidence type="ECO:0000256" key="3">
    <source>
        <dbReference type="ARBA" id="ARBA00012438"/>
    </source>
</evidence>
<feature type="domain" description="HAMP" evidence="14">
    <location>
        <begin position="194"/>
        <end position="248"/>
    </location>
</feature>
<dbReference type="EMBL" id="BOOP01000013">
    <property type="protein sequence ID" value="GII38322.1"/>
    <property type="molecule type" value="Genomic_DNA"/>
</dbReference>
<dbReference type="SMART" id="SM00388">
    <property type="entry name" value="HisKA"/>
    <property type="match status" value="1"/>
</dbReference>
<name>A0A8J3U783_9ACTN</name>
<dbReference type="SMART" id="SM00387">
    <property type="entry name" value="HATPase_c"/>
    <property type="match status" value="1"/>
</dbReference>
<dbReference type="PRINTS" id="PR00344">
    <property type="entry name" value="BCTRLSENSOR"/>
</dbReference>
<dbReference type="Pfam" id="PF00672">
    <property type="entry name" value="HAMP"/>
    <property type="match status" value="1"/>
</dbReference>
<feature type="region of interest" description="Disordered" evidence="11">
    <location>
        <begin position="1"/>
        <end position="74"/>
    </location>
</feature>
<feature type="domain" description="Histidine kinase" evidence="13">
    <location>
        <begin position="256"/>
        <end position="470"/>
    </location>
</feature>
<evidence type="ECO:0000256" key="6">
    <source>
        <dbReference type="ARBA" id="ARBA00022692"/>
    </source>
</evidence>
<dbReference type="SMART" id="SM00304">
    <property type="entry name" value="HAMP"/>
    <property type="match status" value="1"/>
</dbReference>
<dbReference type="PANTHER" id="PTHR45436:SF5">
    <property type="entry name" value="SENSOR HISTIDINE KINASE TRCS"/>
    <property type="match status" value="1"/>
</dbReference>